<dbReference type="Gene3D" id="1.10.3210.40">
    <property type="match status" value="1"/>
</dbReference>
<evidence type="ECO:0000259" key="4">
    <source>
        <dbReference type="Pfam" id="PF07515"/>
    </source>
</evidence>
<feature type="transmembrane region" description="Helical" evidence="2">
    <location>
        <begin position="422"/>
        <end position="441"/>
    </location>
</feature>
<dbReference type="RefSeq" id="WP_141971368.1">
    <property type="nucleotide sequence ID" value="NZ_VFMJ01000001.1"/>
</dbReference>
<reference evidence="5 6" key="2">
    <citation type="submission" date="2019-07" db="EMBL/GenBank/DDBJ databases">
        <title>Investigation of anaerobic lignin degradation for improved lignocellulosic biofuels.</title>
        <authorList>
            <person name="Deangelis K.PhD."/>
        </authorList>
    </citation>
    <scope>NUCLEOTIDE SEQUENCE [LARGE SCALE GENOMIC DNA]</scope>
    <source>
        <strain evidence="5 6">106R</strain>
    </source>
</reference>
<organism evidence="5 6">
    <name type="scientific">Serratia marcescens</name>
    <dbReference type="NCBI Taxonomy" id="615"/>
    <lineage>
        <taxon>Bacteria</taxon>
        <taxon>Pseudomonadati</taxon>
        <taxon>Pseudomonadota</taxon>
        <taxon>Gammaproteobacteria</taxon>
        <taxon>Enterobacterales</taxon>
        <taxon>Yersiniaceae</taxon>
        <taxon>Serratia</taxon>
    </lineage>
</organism>
<proteinExistence type="predicted"/>
<evidence type="ECO:0000256" key="2">
    <source>
        <dbReference type="SAM" id="Phobius"/>
    </source>
</evidence>
<dbReference type="SUPFAM" id="SSF46785">
    <property type="entry name" value="Winged helix' DNA-binding domain"/>
    <property type="match status" value="1"/>
</dbReference>
<keyword evidence="2" id="KW-0472">Membrane</keyword>
<dbReference type="NCBIfam" id="TIGR03760">
    <property type="entry name" value="ICE_TraI_Pfluor"/>
    <property type="match status" value="1"/>
</dbReference>
<dbReference type="InterPro" id="IPR011093">
    <property type="entry name" value="TraI_2_C"/>
</dbReference>
<dbReference type="InterPro" id="IPR036390">
    <property type="entry name" value="WH_DNA-bd_sf"/>
</dbReference>
<evidence type="ECO:0000259" key="3">
    <source>
        <dbReference type="Pfam" id="PF07514"/>
    </source>
</evidence>
<feature type="domain" description="Uncharacterised" evidence="3">
    <location>
        <begin position="34"/>
        <end position="248"/>
    </location>
</feature>
<accession>A0AA46K8H3</accession>
<dbReference type="InterPro" id="IPR036388">
    <property type="entry name" value="WH-like_DNA-bd_sf"/>
</dbReference>
<evidence type="ECO:0000256" key="1">
    <source>
        <dbReference type="SAM" id="MobiDB-lite"/>
    </source>
</evidence>
<sequence length="516" mass="56057">MLKAIKEMLVGTREMLVRSTARVSTPQSPAGYFMPATAEQLLDTASRKQCLQQLWENSVLPKDLYTDFYLQPLNQLMTLMQVLPAAQQGEYAREGGLAEVTLQTVAYAVRLAKGHMLPPGAAPEEQAAQNVQWNMVVFYAALWHYLPLFSQLEGELRSGQPWLVGVVIPIEPYRFRFTATSSDPVLVTSQSTMIAARLLPAAVTDWLSALPVSIQSLMLIALRQPSALPVIDDIVQEAVRLARGEDLLAALQEGGAALVTPAVPLTPMVPAVEKETFTPPVSSIDLQSTVSSTHSPLIEEQLLAEIAGPSNGNAPSAPVNQAKQALGDAPHEDEGPMPADNPVLTAEVAQEVDAAEVNQESDGGDDIASEAAFSTPKLGAPQIPTPAIEANEGVAPGDAFWRWLADGLNSNQILINTGEARVHLVSGFVFITVPGVFYLYLKQTGLDGSQREVLQEDFERLEKHRRGKGKRFYFAYLYKTSECTGAFKRTKGYLVKASLLYRGEKLPDDSPVLVIP</sequence>
<feature type="compositionally biased region" description="Polar residues" evidence="1">
    <location>
        <begin position="310"/>
        <end position="323"/>
    </location>
</feature>
<name>A0AA46K8H3_SERMA</name>
<protein>
    <submittedName>
        <fullName evidence="5">Integrating conjugative element relaxase (TIGR03760 family)</fullName>
    </submittedName>
</protein>
<dbReference type="AlphaFoldDB" id="A0AA46K8H3"/>
<dbReference type="EMBL" id="VFMJ01000001">
    <property type="protein sequence ID" value="TQI86434.1"/>
    <property type="molecule type" value="Genomic_DNA"/>
</dbReference>
<feature type="region of interest" description="Disordered" evidence="1">
    <location>
        <begin position="308"/>
        <end position="341"/>
    </location>
</feature>
<reference evidence="5 6" key="1">
    <citation type="submission" date="2019-06" db="EMBL/GenBank/DDBJ databases">
        <authorList>
            <person name="Deangelis K."/>
            <person name="Huntemann M."/>
            <person name="Clum A."/>
            <person name="Pillay M."/>
            <person name="Palaniappan K."/>
            <person name="Varghese N."/>
            <person name="Mikhailova N."/>
            <person name="Stamatis D."/>
            <person name="Reddy T."/>
            <person name="Daum C."/>
            <person name="Shapiro N."/>
            <person name="Ivanova N."/>
            <person name="Kyrpides N."/>
            <person name="Woyke T."/>
        </authorList>
    </citation>
    <scope>NUCLEOTIDE SEQUENCE [LARGE SCALE GENOMIC DNA]</scope>
    <source>
        <strain evidence="5 6">106R</strain>
    </source>
</reference>
<evidence type="ECO:0000313" key="5">
    <source>
        <dbReference type="EMBL" id="TQI86434.1"/>
    </source>
</evidence>
<dbReference type="InterPro" id="IPR022391">
    <property type="entry name" value="ICE_relaxase_PFGI-1"/>
</dbReference>
<keyword evidence="2" id="KW-1133">Transmembrane helix</keyword>
<comment type="caution">
    <text evidence="5">The sequence shown here is derived from an EMBL/GenBank/DDBJ whole genome shotgun (WGS) entry which is preliminary data.</text>
</comment>
<feature type="domain" description="Putative conjugal transfer nickase/helicase TraI C-terminal" evidence="4">
    <location>
        <begin position="397"/>
        <end position="513"/>
    </location>
</feature>
<dbReference type="Gene3D" id="1.10.10.10">
    <property type="entry name" value="Winged helix-like DNA-binding domain superfamily/Winged helix DNA-binding domain"/>
    <property type="match status" value="1"/>
</dbReference>
<dbReference type="InterPro" id="IPR011119">
    <property type="entry name" value="Unchr_helicase_relaxase_TraI"/>
</dbReference>
<evidence type="ECO:0000313" key="6">
    <source>
        <dbReference type="Proteomes" id="UP000320710"/>
    </source>
</evidence>
<dbReference type="Gene3D" id="2.40.10.200">
    <property type="entry name" value="STY4665 C-terminal domain-like"/>
    <property type="match status" value="1"/>
</dbReference>
<dbReference type="Pfam" id="PF07515">
    <property type="entry name" value="TraI_2_C"/>
    <property type="match status" value="1"/>
</dbReference>
<gene>
    <name evidence="5" type="ORF">FHU12_4053</name>
</gene>
<keyword evidence="2" id="KW-0812">Transmembrane</keyword>
<dbReference type="Pfam" id="PF07514">
    <property type="entry name" value="TraI_2"/>
    <property type="match status" value="1"/>
</dbReference>
<dbReference type="Proteomes" id="UP000320710">
    <property type="component" value="Unassembled WGS sequence"/>
</dbReference>